<protein>
    <recommendedName>
        <fullName evidence="3">Disease resistance protein</fullName>
    </recommendedName>
</protein>
<accession>A0A8J4R852</accession>
<name>A0A8J4R852_9ROSI</name>
<evidence type="ECO:0000313" key="2">
    <source>
        <dbReference type="Proteomes" id="UP000737018"/>
    </source>
</evidence>
<comment type="caution">
    <text evidence="1">The sequence shown here is derived from an EMBL/GenBank/DDBJ whole genome shotgun (WGS) entry which is preliminary data.</text>
</comment>
<evidence type="ECO:0000313" key="1">
    <source>
        <dbReference type="EMBL" id="KAF3959041.1"/>
    </source>
</evidence>
<evidence type="ECO:0008006" key="3">
    <source>
        <dbReference type="Google" id="ProtNLM"/>
    </source>
</evidence>
<dbReference type="Proteomes" id="UP000737018">
    <property type="component" value="Unassembled WGS sequence"/>
</dbReference>
<keyword evidence="2" id="KW-1185">Reference proteome</keyword>
<sequence length="107" mass="12406">MEEGLETMTKFVFPQLVSLSLELMPDLKCFYPGKHTIEWPSLKQLMILKCDKVKIVALNELSFPNTDGLGHDVPIQQPFFQIDKVWTCTCVFVDMDIKCFSLYSFYT</sequence>
<organism evidence="1 2">
    <name type="scientific">Castanea mollissima</name>
    <name type="common">Chinese chestnut</name>
    <dbReference type="NCBI Taxonomy" id="60419"/>
    <lineage>
        <taxon>Eukaryota</taxon>
        <taxon>Viridiplantae</taxon>
        <taxon>Streptophyta</taxon>
        <taxon>Embryophyta</taxon>
        <taxon>Tracheophyta</taxon>
        <taxon>Spermatophyta</taxon>
        <taxon>Magnoliopsida</taxon>
        <taxon>eudicotyledons</taxon>
        <taxon>Gunneridae</taxon>
        <taxon>Pentapetalae</taxon>
        <taxon>rosids</taxon>
        <taxon>fabids</taxon>
        <taxon>Fagales</taxon>
        <taxon>Fagaceae</taxon>
        <taxon>Castanea</taxon>
    </lineage>
</organism>
<dbReference type="AlphaFoldDB" id="A0A8J4R852"/>
<gene>
    <name evidence="1" type="ORF">CMV_016105</name>
</gene>
<dbReference type="EMBL" id="JRKL02002419">
    <property type="protein sequence ID" value="KAF3959041.1"/>
    <property type="molecule type" value="Genomic_DNA"/>
</dbReference>
<reference evidence="1" key="1">
    <citation type="submission" date="2020-03" db="EMBL/GenBank/DDBJ databases">
        <title>Castanea mollissima Vanexum genome sequencing.</title>
        <authorList>
            <person name="Staton M."/>
        </authorList>
    </citation>
    <scope>NUCLEOTIDE SEQUENCE</scope>
    <source>
        <tissue evidence="1">Leaf</tissue>
    </source>
</reference>
<dbReference type="OrthoDB" id="1704964at2759"/>
<proteinExistence type="predicted"/>